<accession>A0ABY7T149</accession>
<gene>
    <name evidence="5" type="ORF">PQO05_14845</name>
</gene>
<evidence type="ECO:0000256" key="1">
    <source>
        <dbReference type="ARBA" id="ARBA00022723"/>
    </source>
</evidence>
<keyword evidence="2" id="KW-0863">Zinc-finger</keyword>
<protein>
    <submittedName>
        <fullName evidence="5">CHC2 zinc finger domain-containing protein</fullName>
    </submittedName>
</protein>
<dbReference type="InterPro" id="IPR050219">
    <property type="entry name" value="DnaG_primase"/>
</dbReference>
<dbReference type="Proteomes" id="UP001216139">
    <property type="component" value="Chromosome"/>
</dbReference>
<reference evidence="5 6" key="1">
    <citation type="submission" date="2023-02" db="EMBL/GenBank/DDBJ databases">
        <title>Genome sequence of Mucilaginibacter jinjuensis strain KACC 16571.</title>
        <authorList>
            <person name="Kim S."/>
            <person name="Heo J."/>
            <person name="Kwon S.-W."/>
        </authorList>
    </citation>
    <scope>NUCLEOTIDE SEQUENCE [LARGE SCALE GENOMIC DNA]</scope>
    <source>
        <strain evidence="5 6">KACC 16571</strain>
    </source>
</reference>
<dbReference type="PANTHER" id="PTHR30313">
    <property type="entry name" value="DNA PRIMASE"/>
    <property type="match status" value="1"/>
</dbReference>
<evidence type="ECO:0000256" key="3">
    <source>
        <dbReference type="ARBA" id="ARBA00022833"/>
    </source>
</evidence>
<dbReference type="InterPro" id="IPR036977">
    <property type="entry name" value="DNA_primase_Znf_CHC2"/>
</dbReference>
<keyword evidence="1" id="KW-0479">Metal-binding</keyword>
<dbReference type="RefSeq" id="WP_273628103.1">
    <property type="nucleotide sequence ID" value="NZ_CP117167.1"/>
</dbReference>
<sequence length="99" mass="10916">MAEQELMPSENSTNLNQVQLDIVTVVSSYIPLQSSHRALKGACPFHNDQGLSLMISPQNNIFRCFGCGKDGGPVEFVMEIEKKSYQDALSSLSLRLSPQ</sequence>
<dbReference type="SUPFAM" id="SSF57783">
    <property type="entry name" value="Zinc beta-ribbon"/>
    <property type="match status" value="1"/>
</dbReference>
<proteinExistence type="predicted"/>
<dbReference type="PANTHER" id="PTHR30313:SF2">
    <property type="entry name" value="DNA PRIMASE"/>
    <property type="match status" value="1"/>
</dbReference>
<evidence type="ECO:0000256" key="2">
    <source>
        <dbReference type="ARBA" id="ARBA00022771"/>
    </source>
</evidence>
<dbReference type="SMART" id="SM00400">
    <property type="entry name" value="ZnF_CHCC"/>
    <property type="match status" value="1"/>
</dbReference>
<dbReference type="Gene3D" id="3.90.580.10">
    <property type="entry name" value="Zinc finger, CHC2-type domain"/>
    <property type="match status" value="1"/>
</dbReference>
<name>A0ABY7T149_9SPHI</name>
<keyword evidence="3" id="KW-0862">Zinc</keyword>
<feature type="domain" description="Zinc finger CHC2-type" evidence="4">
    <location>
        <begin position="39"/>
        <end position="93"/>
    </location>
</feature>
<evidence type="ECO:0000259" key="4">
    <source>
        <dbReference type="SMART" id="SM00400"/>
    </source>
</evidence>
<dbReference type="InterPro" id="IPR002694">
    <property type="entry name" value="Znf_CHC2"/>
</dbReference>
<organism evidence="5 6">
    <name type="scientific">Mucilaginibacter jinjuensis</name>
    <dbReference type="NCBI Taxonomy" id="1176721"/>
    <lineage>
        <taxon>Bacteria</taxon>
        <taxon>Pseudomonadati</taxon>
        <taxon>Bacteroidota</taxon>
        <taxon>Sphingobacteriia</taxon>
        <taxon>Sphingobacteriales</taxon>
        <taxon>Sphingobacteriaceae</taxon>
        <taxon>Mucilaginibacter</taxon>
    </lineage>
</organism>
<evidence type="ECO:0000313" key="5">
    <source>
        <dbReference type="EMBL" id="WCT10008.1"/>
    </source>
</evidence>
<dbReference type="Pfam" id="PF01807">
    <property type="entry name" value="Zn_ribbon_DnaG"/>
    <property type="match status" value="1"/>
</dbReference>
<dbReference type="EMBL" id="CP117167">
    <property type="protein sequence ID" value="WCT10008.1"/>
    <property type="molecule type" value="Genomic_DNA"/>
</dbReference>
<evidence type="ECO:0000313" key="6">
    <source>
        <dbReference type="Proteomes" id="UP001216139"/>
    </source>
</evidence>
<keyword evidence="6" id="KW-1185">Reference proteome</keyword>